<dbReference type="CDD" id="cd09272">
    <property type="entry name" value="RNase_HI_RT_Ty1"/>
    <property type="match status" value="1"/>
</dbReference>
<evidence type="ECO:0000256" key="2">
    <source>
        <dbReference type="SAM" id="MobiDB-lite"/>
    </source>
</evidence>
<evidence type="ECO:0000259" key="3">
    <source>
        <dbReference type="Pfam" id="PF07727"/>
    </source>
</evidence>
<dbReference type="PANTHER" id="PTHR11439:SF495">
    <property type="entry name" value="REVERSE TRANSCRIPTASE, RNA-DEPENDENT DNA POLYMERASE-RELATED"/>
    <property type="match status" value="1"/>
</dbReference>
<name>A0A699GYL2_TANCI</name>
<feature type="compositionally biased region" description="Basic and acidic residues" evidence="2">
    <location>
        <begin position="107"/>
        <end position="123"/>
    </location>
</feature>
<feature type="region of interest" description="Disordered" evidence="2">
    <location>
        <begin position="107"/>
        <end position="171"/>
    </location>
</feature>
<keyword evidence="1" id="KW-0175">Coiled coil</keyword>
<accession>A0A699GYL2</accession>
<comment type="caution">
    <text evidence="4">The sequence shown here is derived from an EMBL/GenBank/DDBJ whole genome shotgun (WGS) entry which is preliminary data.</text>
</comment>
<dbReference type="InterPro" id="IPR013103">
    <property type="entry name" value="RVT_2"/>
</dbReference>
<dbReference type="EMBL" id="BKCJ010076871">
    <property type="protein sequence ID" value="GEW84936.1"/>
    <property type="molecule type" value="Genomic_DNA"/>
</dbReference>
<evidence type="ECO:0000256" key="1">
    <source>
        <dbReference type="SAM" id="Coils"/>
    </source>
</evidence>
<evidence type="ECO:0000313" key="4">
    <source>
        <dbReference type="EMBL" id="GEW84936.1"/>
    </source>
</evidence>
<feature type="compositionally biased region" description="Polar residues" evidence="2">
    <location>
        <begin position="124"/>
        <end position="147"/>
    </location>
</feature>
<feature type="coiled-coil region" evidence="1">
    <location>
        <begin position="876"/>
        <end position="906"/>
    </location>
</feature>
<dbReference type="AlphaFoldDB" id="A0A699GYL2"/>
<feature type="region of interest" description="Disordered" evidence="2">
    <location>
        <begin position="615"/>
        <end position="636"/>
    </location>
</feature>
<protein>
    <submittedName>
        <fullName evidence="4">Copia protein</fullName>
    </submittedName>
</protein>
<feature type="compositionally biased region" description="Acidic residues" evidence="2">
    <location>
        <begin position="1118"/>
        <end position="1150"/>
    </location>
</feature>
<sequence length="1150" mass="131208">MFDLDYLTNSMNYEHVSVENQANKSTSLEKANNIAGIQANDDQGANSEEIDLNEEHFVLPIWSAYSTTVKCLGDNIEKNTSFKTCENPVSQVEQAFLEELEKLKRQEKEANDAAESLRKEATHDIQNASTSSTNLLNTAGTPLNTAGPSRAFNDGELSYPDSSKYALPDDPSMPHLEDIYASPGEGIFTNSSYDDEGVTRSKMNKNSEAHALVWILVDLPFKKKAIETKWVYRNKKDEMGVVVRNKARLVTQGYRQEEGIDYDEVFAPVARIEAIRTILAFASYIGFIIYQMDMKSAFLYGTIDEEVYVSQPPGFVYPKFPNKVYNVVKDLYGLHQALRACVKTASTPIETQKPLVKDEEADDVDVSGYSKTSHLQAVKRIFRYLKGQSKLGLWYLKVSSFDLEAYSDTDYAGANLDKKSTTGGCQFLGRRLISWQCKKQTIVATSTTEAEYVATAHCYGQVLDAYEKKLIQVLKIHTDDNVANLLTKAFDVSSKELASPKQVALGKDISNPLMAGKLHCQLVPKQPLGMNLASIWHQKSFVLLQIKRFVQLLIDHQLGDMSHHKDIYDNPSLTKKVFANIKRVGTGFSEVVTRLFDNMLVPVAKEVGLIQDDVPSLEPSPEHKLPSPSNDLLPGGKDSMKLKELIDLCTHLSNQVLELENEVIDIKSTSKERTKKLEGRVDRLDEENRVLKKLYIVHSKVNTATPVVKKEKSFKQDRIIAYINEDDVDEKESADVEKGLEVVKAAKLMTKLVTTTGATTTAEATKVSVPRRRRGVVIQDHEKTTSTVVVHSKVQSKDKGKVMKYQALKRKHLTEAQARKNMIIYLKNMAGFKMNYFKGMTYNEIRPLFEKHYHYNQAFLEEVNEEVTVPEKKVEVEAHKREGKSLEKEITKKQKMDEEVEELRSHLHIVSNDDDDVYTKATPLASKIPNIDYKIHFKRNKPYFKIIRVDGNHMLFLSFSTLLKNFDREDLKSLWKLVKERFEKTQPKNYTNDYLLKTLKIMFELMLKLVYREIKRRYPLTHFTLEQMLNNVRLEVEEESEMFLELLRFIFILMETLTIAVYAKGTREVILLLKQRFKGVAKQGKAKKKARVKQKVPFRQRECGKCGQVAEGVNESEKDNDVDENDDVEEDDELDKNDANDDYDEDEDDA</sequence>
<organism evidence="4">
    <name type="scientific">Tanacetum cinerariifolium</name>
    <name type="common">Dalmatian daisy</name>
    <name type="synonym">Chrysanthemum cinerariifolium</name>
    <dbReference type="NCBI Taxonomy" id="118510"/>
    <lineage>
        <taxon>Eukaryota</taxon>
        <taxon>Viridiplantae</taxon>
        <taxon>Streptophyta</taxon>
        <taxon>Embryophyta</taxon>
        <taxon>Tracheophyta</taxon>
        <taxon>Spermatophyta</taxon>
        <taxon>Magnoliopsida</taxon>
        <taxon>eudicotyledons</taxon>
        <taxon>Gunneridae</taxon>
        <taxon>Pentapetalae</taxon>
        <taxon>asterids</taxon>
        <taxon>campanulids</taxon>
        <taxon>Asterales</taxon>
        <taxon>Asteraceae</taxon>
        <taxon>Asteroideae</taxon>
        <taxon>Anthemideae</taxon>
        <taxon>Anthemidinae</taxon>
        <taxon>Tanacetum</taxon>
    </lineage>
</organism>
<proteinExistence type="predicted"/>
<feature type="region of interest" description="Disordered" evidence="2">
    <location>
        <begin position="1091"/>
        <end position="1150"/>
    </location>
</feature>
<gene>
    <name evidence="4" type="ORF">Tci_256912</name>
</gene>
<feature type="coiled-coil region" evidence="1">
    <location>
        <begin position="642"/>
        <end position="694"/>
    </location>
</feature>
<reference evidence="4" key="1">
    <citation type="journal article" date="2019" name="Sci. Rep.">
        <title>Draft genome of Tanacetum cinerariifolium, the natural source of mosquito coil.</title>
        <authorList>
            <person name="Yamashiro T."/>
            <person name="Shiraishi A."/>
            <person name="Satake H."/>
            <person name="Nakayama K."/>
        </authorList>
    </citation>
    <scope>NUCLEOTIDE SEQUENCE</scope>
</reference>
<feature type="domain" description="Reverse transcriptase Ty1/copia-type" evidence="3">
    <location>
        <begin position="213"/>
        <end position="344"/>
    </location>
</feature>
<dbReference type="Pfam" id="PF07727">
    <property type="entry name" value="RVT_2"/>
    <property type="match status" value="1"/>
</dbReference>
<dbReference type="PANTHER" id="PTHR11439">
    <property type="entry name" value="GAG-POL-RELATED RETROTRANSPOSON"/>
    <property type="match status" value="1"/>
</dbReference>